<feature type="region of interest" description="Disordered" evidence="4">
    <location>
        <begin position="131"/>
        <end position="152"/>
    </location>
</feature>
<feature type="domain" description="Hemicentin-1-like von Willebrand factor A" evidence="5">
    <location>
        <begin position="65"/>
        <end position="116"/>
    </location>
</feature>
<dbReference type="STRING" id="6185.A0A095AXR3"/>
<dbReference type="AlphaFoldDB" id="A0A095AXR3"/>
<gene>
    <name evidence="6" type="ORF">MS3_07919</name>
</gene>
<evidence type="ECO:0000313" key="6">
    <source>
        <dbReference type="EMBL" id="KGB39486.1"/>
    </source>
</evidence>
<keyword evidence="3" id="KW-0732">Signal</keyword>
<organism evidence="6">
    <name type="scientific">Schistosoma haematobium</name>
    <name type="common">Blood fluke</name>
    <dbReference type="NCBI Taxonomy" id="6185"/>
    <lineage>
        <taxon>Eukaryota</taxon>
        <taxon>Metazoa</taxon>
        <taxon>Spiralia</taxon>
        <taxon>Lophotrochozoa</taxon>
        <taxon>Platyhelminthes</taxon>
        <taxon>Trematoda</taxon>
        <taxon>Digenea</taxon>
        <taxon>Strigeidida</taxon>
        <taxon>Schistosomatoidea</taxon>
        <taxon>Schistosomatidae</taxon>
        <taxon>Schistosoma</taxon>
    </lineage>
</organism>
<proteinExistence type="predicted"/>
<dbReference type="EMBL" id="KL251214">
    <property type="protein sequence ID" value="KGB39486.1"/>
    <property type="molecule type" value="Genomic_DNA"/>
</dbReference>
<evidence type="ECO:0000256" key="4">
    <source>
        <dbReference type="SAM" id="MobiDB-lite"/>
    </source>
</evidence>
<evidence type="ECO:0000259" key="5">
    <source>
        <dbReference type="Pfam" id="PF25106"/>
    </source>
</evidence>
<comment type="subcellular location">
    <subcellularLocation>
        <location evidence="1">Secreted</location>
    </subcellularLocation>
</comment>
<name>A0A095AXR3_SCHHA</name>
<dbReference type="Pfam" id="PF25106">
    <property type="entry name" value="VWA_4"/>
    <property type="match status" value="1"/>
</dbReference>
<evidence type="ECO:0000256" key="2">
    <source>
        <dbReference type="ARBA" id="ARBA00022525"/>
    </source>
</evidence>
<dbReference type="InterPro" id="IPR056861">
    <property type="entry name" value="HMCN1-like_VWA"/>
</dbReference>
<sequence length="152" mass="17336">MIILNNDIIITCQQSIHNDYDPNYQINHEFNEYDILTSNLINIQKKPYNLTLFNIQDSIPISAISLAIVFDSTGSMGNDLKQVKIGSRRILQRHLQRGESNYIKDFVLVKVHDPGKLTIFENQRRLDRDFLSSLGPPHRGSNTKLSGPADNV</sequence>
<keyword evidence="2" id="KW-0964">Secreted</keyword>
<accession>A0A095AXR3</accession>
<evidence type="ECO:0000256" key="1">
    <source>
        <dbReference type="ARBA" id="ARBA00004613"/>
    </source>
</evidence>
<reference evidence="6" key="1">
    <citation type="journal article" date="2012" name="Nat. Genet.">
        <title>Whole-genome sequence of Schistosoma haematobium.</title>
        <authorList>
            <person name="Young N.D."/>
            <person name="Jex A.R."/>
            <person name="Li B."/>
            <person name="Liu S."/>
            <person name="Yang L."/>
            <person name="Xiong Z."/>
            <person name="Li Y."/>
            <person name="Cantacessi C."/>
            <person name="Hall R.S."/>
            <person name="Xu X."/>
            <person name="Chen F."/>
            <person name="Wu X."/>
            <person name="Zerlotini A."/>
            <person name="Oliveira G."/>
            <person name="Hofmann A."/>
            <person name="Zhang G."/>
            <person name="Fang X."/>
            <person name="Kang Y."/>
            <person name="Campbell B.E."/>
            <person name="Loukas A."/>
            <person name="Ranganathan S."/>
            <person name="Rollinson D."/>
            <person name="Rinaldi G."/>
            <person name="Brindley P.J."/>
            <person name="Yang H."/>
            <person name="Wang J."/>
            <person name="Wang J."/>
            <person name="Gasser R.B."/>
        </authorList>
    </citation>
    <scope>NUCLEOTIDE SEQUENCE [LARGE SCALE GENOMIC DNA]</scope>
</reference>
<protein>
    <recommendedName>
        <fullName evidence="5">Hemicentin-1-like von Willebrand factor A domain-containing protein</fullName>
    </recommendedName>
</protein>
<evidence type="ECO:0000256" key="3">
    <source>
        <dbReference type="ARBA" id="ARBA00022729"/>
    </source>
</evidence>